<evidence type="ECO:0000256" key="2">
    <source>
        <dbReference type="ARBA" id="ARBA00023015"/>
    </source>
</evidence>
<protein>
    <submittedName>
        <fullName evidence="7">Putative transcription factor B3-Domain family</fullName>
    </submittedName>
</protein>
<evidence type="ECO:0000313" key="8">
    <source>
        <dbReference type="Proteomes" id="UP000238479"/>
    </source>
</evidence>
<dbReference type="Pfam" id="PF02362">
    <property type="entry name" value="B3"/>
    <property type="match status" value="2"/>
</dbReference>
<feature type="domain" description="TF-B3" evidence="6">
    <location>
        <begin position="17"/>
        <end position="112"/>
    </location>
</feature>
<dbReference type="PROSITE" id="PS50863">
    <property type="entry name" value="B3"/>
    <property type="match status" value="2"/>
</dbReference>
<evidence type="ECO:0000256" key="3">
    <source>
        <dbReference type="ARBA" id="ARBA00023125"/>
    </source>
</evidence>
<feature type="domain" description="TF-B3" evidence="6">
    <location>
        <begin position="160"/>
        <end position="257"/>
    </location>
</feature>
<dbReference type="GO" id="GO:0005634">
    <property type="term" value="C:nucleus"/>
    <property type="evidence" value="ECO:0007669"/>
    <property type="project" value="UniProtKB-SubCell"/>
</dbReference>
<accession>A0A2P6PMZ6</accession>
<dbReference type="InterPro" id="IPR050655">
    <property type="entry name" value="Plant_B3_domain"/>
</dbReference>
<keyword evidence="3" id="KW-0238">DNA-binding</keyword>
<evidence type="ECO:0000256" key="1">
    <source>
        <dbReference type="ARBA" id="ARBA00004123"/>
    </source>
</evidence>
<dbReference type="SMART" id="SM01019">
    <property type="entry name" value="B3"/>
    <property type="match status" value="2"/>
</dbReference>
<evidence type="ECO:0000256" key="4">
    <source>
        <dbReference type="ARBA" id="ARBA00023163"/>
    </source>
</evidence>
<keyword evidence="8" id="KW-1185">Reference proteome</keyword>
<dbReference type="OMA" id="PHATTPF"/>
<dbReference type="STRING" id="74649.A0A2P6PMZ6"/>
<evidence type="ECO:0000313" key="7">
    <source>
        <dbReference type="EMBL" id="PRQ23308.1"/>
    </source>
</evidence>
<comment type="caution">
    <text evidence="7">The sequence shown here is derived from an EMBL/GenBank/DDBJ whole genome shotgun (WGS) entry which is preliminary data.</text>
</comment>
<keyword evidence="5" id="KW-0539">Nucleus</keyword>
<dbReference type="CDD" id="cd10017">
    <property type="entry name" value="B3_DNA"/>
    <property type="match status" value="2"/>
</dbReference>
<keyword evidence="4" id="KW-0804">Transcription</keyword>
<dbReference type="Proteomes" id="UP000238479">
    <property type="component" value="Chromosome 6"/>
</dbReference>
<comment type="subcellular location">
    <subcellularLocation>
        <location evidence="1">Nucleus</location>
    </subcellularLocation>
</comment>
<dbReference type="PANTHER" id="PTHR31920:SF122">
    <property type="entry name" value="B3 DOMAIN-CONTAINING PROTEIN REM23"/>
    <property type="match status" value="1"/>
</dbReference>
<dbReference type="InterPro" id="IPR018247">
    <property type="entry name" value="EF_Hand_1_Ca_BS"/>
</dbReference>
<dbReference type="Gene3D" id="2.40.330.10">
    <property type="entry name" value="DNA-binding pseudobarrel domain"/>
    <property type="match status" value="2"/>
</dbReference>
<dbReference type="InterPro" id="IPR003340">
    <property type="entry name" value="B3_DNA-bd"/>
</dbReference>
<name>A0A2P6PMZ6_ROSCH</name>
<dbReference type="InterPro" id="IPR015300">
    <property type="entry name" value="DNA-bd_pseudobarrel_sf"/>
</dbReference>
<keyword evidence="2" id="KW-0805">Transcription regulation</keyword>
<evidence type="ECO:0000259" key="6">
    <source>
        <dbReference type="PROSITE" id="PS50863"/>
    </source>
</evidence>
<reference evidence="7 8" key="1">
    <citation type="journal article" date="2018" name="Nat. Genet.">
        <title>The Rosa genome provides new insights in the design of modern roses.</title>
        <authorList>
            <person name="Bendahmane M."/>
        </authorList>
    </citation>
    <scope>NUCLEOTIDE SEQUENCE [LARGE SCALE GENOMIC DNA]</scope>
    <source>
        <strain evidence="8">cv. Old Blush</strain>
    </source>
</reference>
<dbReference type="GO" id="GO:0003677">
    <property type="term" value="F:DNA binding"/>
    <property type="evidence" value="ECO:0007669"/>
    <property type="project" value="UniProtKB-KW"/>
</dbReference>
<evidence type="ECO:0000256" key="5">
    <source>
        <dbReference type="ARBA" id="ARBA00023242"/>
    </source>
</evidence>
<organism evidence="7 8">
    <name type="scientific">Rosa chinensis</name>
    <name type="common">China rose</name>
    <dbReference type="NCBI Taxonomy" id="74649"/>
    <lineage>
        <taxon>Eukaryota</taxon>
        <taxon>Viridiplantae</taxon>
        <taxon>Streptophyta</taxon>
        <taxon>Embryophyta</taxon>
        <taxon>Tracheophyta</taxon>
        <taxon>Spermatophyta</taxon>
        <taxon>Magnoliopsida</taxon>
        <taxon>eudicotyledons</taxon>
        <taxon>Gunneridae</taxon>
        <taxon>Pentapetalae</taxon>
        <taxon>rosids</taxon>
        <taxon>fabids</taxon>
        <taxon>Rosales</taxon>
        <taxon>Rosaceae</taxon>
        <taxon>Rosoideae</taxon>
        <taxon>Rosoideae incertae sedis</taxon>
        <taxon>Rosa</taxon>
    </lineage>
</organism>
<dbReference type="EMBL" id="PDCK01000044">
    <property type="protein sequence ID" value="PRQ23308.1"/>
    <property type="molecule type" value="Genomic_DNA"/>
</dbReference>
<dbReference type="PROSITE" id="PS00018">
    <property type="entry name" value="EF_HAND_1"/>
    <property type="match status" value="1"/>
</dbReference>
<dbReference type="PANTHER" id="PTHR31920">
    <property type="entry name" value="B3 DOMAIN-CONTAINING"/>
    <property type="match status" value="1"/>
</dbReference>
<gene>
    <name evidence="7" type="ORF">RchiOBHm_Chr6g0259931</name>
</gene>
<proteinExistence type="predicted"/>
<dbReference type="SUPFAM" id="SSF101936">
    <property type="entry name" value="DNA-binding pseudobarrel domain"/>
    <property type="match status" value="2"/>
</dbReference>
<dbReference type="AlphaFoldDB" id="A0A2P6PMZ6"/>
<dbReference type="Gramene" id="PRQ23308">
    <property type="protein sequence ID" value="PRQ23308"/>
    <property type="gene ID" value="RchiOBHm_Chr6g0259931"/>
</dbReference>
<sequence>MARTTFNNGGMEEKKGPTFFKIIKSGFNTEDLRIPPKFRRHLLNELSDRATLNLMDSSNSSWTVDVSQTEGEIYFKNGWQKFVRDNSLGNFEFLVFRYESDMQFSIEIFDRNASKRITFPDVRTHRRGIHTQSCQSNKLKEVKEEEEDYQDNKEEEAATLHKTFTSIVGQNFYNLAVPTDFSVKYFPLGYYTIVLKNSEAREWEVSVVPNGKDASCNTVKLSAGWAAFRRDNQINSGDTCTFELVESKTMLVHIDPK</sequence>